<organism evidence="1 2">
    <name type="scientific">Plectus sambesii</name>
    <dbReference type="NCBI Taxonomy" id="2011161"/>
    <lineage>
        <taxon>Eukaryota</taxon>
        <taxon>Metazoa</taxon>
        <taxon>Ecdysozoa</taxon>
        <taxon>Nematoda</taxon>
        <taxon>Chromadorea</taxon>
        <taxon>Plectida</taxon>
        <taxon>Plectina</taxon>
        <taxon>Plectoidea</taxon>
        <taxon>Plectidae</taxon>
        <taxon>Plectus</taxon>
    </lineage>
</organism>
<keyword evidence="1" id="KW-1185">Reference proteome</keyword>
<proteinExistence type="predicted"/>
<sequence>MGVGPLGPSRTQSVVGAGASDQFLSWLRDERRHCVAIAVLRTKDPPSTSVRWPTIRPRRRQRLRAEATHRSDGLRIQSNRLFDQTLMSGWCGHRPVTNETRYDGQAAAAARRWGREKGG</sequence>
<accession>A0A914W1T4</accession>
<dbReference type="WBParaSite" id="PSAMB.scaffold3033size19962.g20124.t1">
    <property type="protein sequence ID" value="PSAMB.scaffold3033size19962.g20124.t1"/>
    <property type="gene ID" value="PSAMB.scaffold3033size19962.g20124"/>
</dbReference>
<dbReference type="AlphaFoldDB" id="A0A914W1T4"/>
<evidence type="ECO:0000313" key="1">
    <source>
        <dbReference type="Proteomes" id="UP000887566"/>
    </source>
</evidence>
<name>A0A914W1T4_9BILA</name>
<protein>
    <submittedName>
        <fullName evidence="2">Uncharacterized protein</fullName>
    </submittedName>
</protein>
<dbReference type="Proteomes" id="UP000887566">
    <property type="component" value="Unplaced"/>
</dbReference>
<reference evidence="2" key="1">
    <citation type="submission" date="2022-11" db="UniProtKB">
        <authorList>
            <consortium name="WormBaseParasite"/>
        </authorList>
    </citation>
    <scope>IDENTIFICATION</scope>
</reference>
<evidence type="ECO:0000313" key="2">
    <source>
        <dbReference type="WBParaSite" id="PSAMB.scaffold3033size19962.g20124.t1"/>
    </source>
</evidence>